<evidence type="ECO:0000313" key="1">
    <source>
        <dbReference type="EMBL" id="OGM31930.1"/>
    </source>
</evidence>
<evidence type="ECO:0000313" key="2">
    <source>
        <dbReference type="Proteomes" id="UP000177169"/>
    </source>
</evidence>
<comment type="caution">
    <text evidence="1">The sequence shown here is derived from an EMBL/GenBank/DDBJ whole genome shotgun (WGS) entry which is preliminary data.</text>
</comment>
<name>A0A1F7YXH1_9BACT</name>
<dbReference type="Proteomes" id="UP000177169">
    <property type="component" value="Unassembled WGS sequence"/>
</dbReference>
<proteinExistence type="predicted"/>
<dbReference type="EMBL" id="MGGR01000037">
    <property type="protein sequence ID" value="OGM31930.1"/>
    <property type="molecule type" value="Genomic_DNA"/>
</dbReference>
<accession>A0A1F7YXH1</accession>
<reference evidence="1 2" key="1">
    <citation type="journal article" date="2016" name="Nat. Commun.">
        <title>Thousands of microbial genomes shed light on interconnected biogeochemical processes in an aquifer system.</title>
        <authorList>
            <person name="Anantharaman K."/>
            <person name="Brown C.T."/>
            <person name="Hug L.A."/>
            <person name="Sharon I."/>
            <person name="Castelle C.J."/>
            <person name="Probst A.J."/>
            <person name="Thomas B.C."/>
            <person name="Singh A."/>
            <person name="Wilkins M.J."/>
            <person name="Karaoz U."/>
            <person name="Brodie E.L."/>
            <person name="Williams K.H."/>
            <person name="Hubbard S.S."/>
            <person name="Banfield J.F."/>
        </authorList>
    </citation>
    <scope>NUCLEOTIDE SEQUENCE [LARGE SCALE GENOMIC DNA]</scope>
</reference>
<sequence length="250" mass="28050">MLGKERLKLNFNVWQAVKSTPLNTRKTGKEISVMIKKIRPALYRVKGSPWAWVMLGELAEIIGIEASKIVFNYTDLTRKVDIIRPRSGIVDQFPGSELYSTLSVLEKGDQESQNRASELFVPAGWALGVLKAVEVDTAKSFKVRATNSSGWLEVGQDHIVVTFSSQKSVTLPVDLIKLLESVKKEKRLGFEGFSLAFDTSKNYQGSRHNRNRKQVYIFLDKSLEGADLLVVFRSDLLKTLEKLLEAGSES</sequence>
<dbReference type="AlphaFoldDB" id="A0A1F7YXH1"/>
<gene>
    <name evidence="1" type="ORF">A3D01_00675</name>
</gene>
<organism evidence="1 2">
    <name type="scientific">Candidatus Woesebacteria bacterium RIFCSPHIGHO2_02_FULL_39_13</name>
    <dbReference type="NCBI Taxonomy" id="1802505"/>
    <lineage>
        <taxon>Bacteria</taxon>
        <taxon>Candidatus Woeseibacteriota</taxon>
    </lineage>
</organism>
<protein>
    <submittedName>
        <fullName evidence="1">Uncharacterized protein</fullName>
    </submittedName>
</protein>